<gene>
    <name evidence="3" type="ORF">ML536_02805</name>
</gene>
<keyword evidence="4" id="KW-1185">Reference proteome</keyword>
<evidence type="ECO:0000313" key="3">
    <source>
        <dbReference type="EMBL" id="MCI0125750.1"/>
    </source>
</evidence>
<evidence type="ECO:0000256" key="2">
    <source>
        <dbReference type="SAM" id="SignalP"/>
    </source>
</evidence>
<accession>A0AA41QJL4</accession>
<feature type="repeat" description="TPR" evidence="1">
    <location>
        <begin position="408"/>
        <end position="441"/>
    </location>
</feature>
<sequence length="565" mass="61512">MTSLARIFHRSALVAVAVMGMSSTALSQTIFTSRPLSATGSFLAGQQAMVDLRTADAARYFGQAAQVDWENPTVIERAFVAYAANGQIGDAANAARHLIELQPDNQLARLVIATEALKERRYGAAAEALQNLGSDNFAGITGDILRAWALVGDKKTAEANKLLDELSGQGLGDFLMFHRALMAEVTGDNTNALAYAKKAYENDPYVARVAEAYARMLGNAGKFDEAIDVVVNFEAQGLSHPLVDQVKTQLAEHKRPGMFATNPQTGAAEMYHGIGVALARDGSLDLAVVFLRLGMYLEPKADVIGLVLGQLLDGAGQHDAANKLYEAVPNNSPMKATAVIRVASNLDATGNRGEAIRRLGNIVATDPNDIDAVSTLGDLLRSDKQYVAAADAYSKALDLTKGDAPADWRFYYVRGIAYERANEWNKAEPDFIRALELNPDQPQVLNYLGYSWVDKGMNLDKALDMIQKAVKAQPNDGYIVDSLGWAYYRLNKYNDAVRYLEQAVQLRPNDPEINDHLGDAYWRAGRTLEAKFQWNIALSVDTEGNVKERVLPKLANGLDPVAATQ</sequence>
<evidence type="ECO:0000256" key="1">
    <source>
        <dbReference type="PROSITE-ProRule" id="PRU00339"/>
    </source>
</evidence>
<dbReference type="InterPro" id="IPR011990">
    <property type="entry name" value="TPR-like_helical_dom_sf"/>
</dbReference>
<dbReference type="PANTHER" id="PTHR12558:SF13">
    <property type="entry name" value="CELL DIVISION CYCLE PROTEIN 27 HOMOLOG"/>
    <property type="match status" value="1"/>
</dbReference>
<organism evidence="3 4">
    <name type="scientific">Paradevosia shaoguanensis</name>
    <dbReference type="NCBI Taxonomy" id="1335043"/>
    <lineage>
        <taxon>Bacteria</taxon>
        <taxon>Pseudomonadati</taxon>
        <taxon>Pseudomonadota</taxon>
        <taxon>Alphaproteobacteria</taxon>
        <taxon>Hyphomicrobiales</taxon>
        <taxon>Devosiaceae</taxon>
        <taxon>Paradevosia</taxon>
    </lineage>
</organism>
<dbReference type="Proteomes" id="UP001156140">
    <property type="component" value="Unassembled WGS sequence"/>
</dbReference>
<dbReference type="Pfam" id="PF13414">
    <property type="entry name" value="TPR_11"/>
    <property type="match status" value="1"/>
</dbReference>
<dbReference type="AlphaFoldDB" id="A0AA41QJL4"/>
<keyword evidence="1" id="KW-0802">TPR repeat</keyword>
<dbReference type="InterPro" id="IPR019734">
    <property type="entry name" value="TPR_rpt"/>
</dbReference>
<dbReference type="EMBL" id="JALAZD010000001">
    <property type="protein sequence ID" value="MCI0125750.1"/>
    <property type="molecule type" value="Genomic_DNA"/>
</dbReference>
<dbReference type="Pfam" id="PF13432">
    <property type="entry name" value="TPR_16"/>
    <property type="match status" value="2"/>
</dbReference>
<proteinExistence type="predicted"/>
<dbReference type="PANTHER" id="PTHR12558">
    <property type="entry name" value="CELL DIVISION CYCLE 16,23,27"/>
    <property type="match status" value="1"/>
</dbReference>
<keyword evidence="2" id="KW-0732">Signal</keyword>
<dbReference type="SUPFAM" id="SSF48452">
    <property type="entry name" value="TPR-like"/>
    <property type="match status" value="2"/>
</dbReference>
<comment type="caution">
    <text evidence="3">The sequence shown here is derived from an EMBL/GenBank/DDBJ whole genome shotgun (WGS) entry which is preliminary data.</text>
</comment>
<protein>
    <submittedName>
        <fullName evidence="3">Tetratricopeptide repeat protein</fullName>
    </submittedName>
</protein>
<name>A0AA41QJL4_9HYPH</name>
<dbReference type="PROSITE" id="PS50005">
    <property type="entry name" value="TPR"/>
    <property type="match status" value="2"/>
</dbReference>
<dbReference type="PROSITE" id="PS50293">
    <property type="entry name" value="TPR_REGION"/>
    <property type="match status" value="1"/>
</dbReference>
<reference evidence="3" key="1">
    <citation type="submission" date="2022-03" db="EMBL/GenBank/DDBJ databases">
        <title>The complete genome sequence of a Methyloterrigena soli.</title>
        <authorList>
            <person name="Zi Z."/>
        </authorList>
    </citation>
    <scope>NUCLEOTIDE SEQUENCE</scope>
    <source>
        <strain evidence="3">M48</strain>
    </source>
</reference>
<feature type="signal peptide" evidence="2">
    <location>
        <begin position="1"/>
        <end position="27"/>
    </location>
</feature>
<feature type="chain" id="PRO_5041327890" evidence="2">
    <location>
        <begin position="28"/>
        <end position="565"/>
    </location>
</feature>
<feature type="repeat" description="TPR" evidence="1">
    <location>
        <begin position="477"/>
        <end position="510"/>
    </location>
</feature>
<dbReference type="Gene3D" id="1.25.40.10">
    <property type="entry name" value="Tetratricopeptide repeat domain"/>
    <property type="match status" value="2"/>
</dbReference>
<dbReference type="RefSeq" id="WP_152571902.1">
    <property type="nucleotide sequence ID" value="NZ_CP068983.1"/>
</dbReference>
<dbReference type="SMART" id="SM00028">
    <property type="entry name" value="TPR"/>
    <property type="match status" value="7"/>
</dbReference>
<evidence type="ECO:0000313" key="4">
    <source>
        <dbReference type="Proteomes" id="UP001156140"/>
    </source>
</evidence>